<dbReference type="InterPro" id="IPR011051">
    <property type="entry name" value="RmlC_Cupin_sf"/>
</dbReference>
<dbReference type="EMBL" id="CP016808">
    <property type="protein sequence ID" value="ANY68166.1"/>
    <property type="molecule type" value="Genomic_DNA"/>
</dbReference>
<evidence type="ECO:0000256" key="2">
    <source>
        <dbReference type="ARBA" id="ARBA00023125"/>
    </source>
</evidence>
<dbReference type="InterPro" id="IPR013096">
    <property type="entry name" value="Cupin_2"/>
</dbReference>
<dbReference type="GO" id="GO:0043565">
    <property type="term" value="F:sequence-specific DNA binding"/>
    <property type="evidence" value="ECO:0007669"/>
    <property type="project" value="InterPro"/>
</dbReference>
<name>A0A1B2DKE6_9BACL</name>
<evidence type="ECO:0000313" key="5">
    <source>
        <dbReference type="EMBL" id="ANY68166.1"/>
    </source>
</evidence>
<accession>A0A1B2DKE6</accession>
<feature type="domain" description="HTH araC/xylS-type" evidence="4">
    <location>
        <begin position="187"/>
        <end position="285"/>
    </location>
</feature>
<dbReference type="CDD" id="cd02208">
    <property type="entry name" value="cupin_RmlC-like"/>
    <property type="match status" value="1"/>
</dbReference>
<dbReference type="GO" id="GO:0003700">
    <property type="term" value="F:DNA-binding transcription factor activity"/>
    <property type="evidence" value="ECO:0007669"/>
    <property type="project" value="InterPro"/>
</dbReference>
<dbReference type="SUPFAM" id="SSF51182">
    <property type="entry name" value="RmlC-like cupins"/>
    <property type="match status" value="1"/>
</dbReference>
<keyword evidence="2" id="KW-0238">DNA-binding</keyword>
<dbReference type="InterPro" id="IPR018060">
    <property type="entry name" value="HTH_AraC"/>
</dbReference>
<dbReference type="RefSeq" id="WP_099519322.1">
    <property type="nucleotide sequence ID" value="NZ_CP016808.1"/>
</dbReference>
<keyword evidence="1" id="KW-0805">Transcription regulation</keyword>
<keyword evidence="3" id="KW-0804">Transcription</keyword>
<dbReference type="Gene3D" id="1.10.10.60">
    <property type="entry name" value="Homeodomain-like"/>
    <property type="match status" value="2"/>
</dbReference>
<dbReference type="PROSITE" id="PS01124">
    <property type="entry name" value="HTH_ARAC_FAMILY_2"/>
    <property type="match status" value="1"/>
</dbReference>
<dbReference type="Pfam" id="PF07883">
    <property type="entry name" value="Cupin_2"/>
    <property type="match status" value="1"/>
</dbReference>
<dbReference type="AlphaFoldDB" id="A0A1B2DKE6"/>
<reference evidence="5" key="1">
    <citation type="submission" date="2016-08" db="EMBL/GenBank/DDBJ databases">
        <title>Complete Genome Seqeunce of Paenibacillus sp. BIHB 4019 from tea rhizoplane.</title>
        <authorList>
            <person name="Thakur R."/>
            <person name="Swarnkar M.K."/>
            <person name="Gulati A."/>
        </authorList>
    </citation>
    <scope>NUCLEOTIDE SEQUENCE [LARGE SCALE GENOMIC DNA]</scope>
    <source>
        <strain evidence="5">BIHB4019</strain>
    </source>
</reference>
<dbReference type="SMART" id="SM00342">
    <property type="entry name" value="HTH_ARAC"/>
    <property type="match status" value="1"/>
</dbReference>
<sequence length="292" mass="33581">MERRGIFQGQLMQAEQYPRVVAYYFKEWNGFEMAYHQHSAVEIMYVISGDCTVELLNKSIPMEKGHFIVIDSMVAHRLHVAQGTACRMLNVEFIFSHTGVGLPSLKRLAETDRALADLFAVKHDYLLLYDPSDVYQMLKALVLELDGKRRAEQLLTALQLTQLLVQIGRLAQEASSQSHDAAEFYVGESIAYIQQNYDRDIQVKDIAAAVRLHPGYFHRIFKAGTGCSVMDYVMRFRMEKGRMLLEQTDIPVSDICHYVGVNSSQYFSTLFKKYTNETPLAYRRAVRKEVER</sequence>
<dbReference type="SUPFAM" id="SSF46689">
    <property type="entry name" value="Homeodomain-like"/>
    <property type="match status" value="2"/>
</dbReference>
<dbReference type="InterPro" id="IPR009057">
    <property type="entry name" value="Homeodomain-like_sf"/>
</dbReference>
<evidence type="ECO:0000256" key="1">
    <source>
        <dbReference type="ARBA" id="ARBA00023015"/>
    </source>
</evidence>
<evidence type="ECO:0000259" key="4">
    <source>
        <dbReference type="PROSITE" id="PS01124"/>
    </source>
</evidence>
<dbReference type="Pfam" id="PF12833">
    <property type="entry name" value="HTH_18"/>
    <property type="match status" value="1"/>
</dbReference>
<dbReference type="InterPro" id="IPR014710">
    <property type="entry name" value="RmlC-like_jellyroll"/>
</dbReference>
<gene>
    <name evidence="5" type="ORF">BBD42_18065</name>
</gene>
<evidence type="ECO:0000256" key="3">
    <source>
        <dbReference type="ARBA" id="ARBA00023163"/>
    </source>
</evidence>
<dbReference type="InterPro" id="IPR018062">
    <property type="entry name" value="HTH_AraC-typ_CS"/>
</dbReference>
<proteinExistence type="predicted"/>
<organism evidence="5">
    <name type="scientific">Paenibacillus sp. BIHB 4019</name>
    <dbReference type="NCBI Taxonomy" id="1870819"/>
    <lineage>
        <taxon>Bacteria</taxon>
        <taxon>Bacillati</taxon>
        <taxon>Bacillota</taxon>
        <taxon>Bacilli</taxon>
        <taxon>Bacillales</taxon>
        <taxon>Paenibacillaceae</taxon>
        <taxon>Paenibacillus</taxon>
    </lineage>
</organism>
<dbReference type="PROSITE" id="PS00041">
    <property type="entry name" value="HTH_ARAC_FAMILY_1"/>
    <property type="match status" value="1"/>
</dbReference>
<dbReference type="PANTHER" id="PTHR43280:SF28">
    <property type="entry name" value="HTH-TYPE TRANSCRIPTIONAL ACTIVATOR RHAS"/>
    <property type="match status" value="1"/>
</dbReference>
<dbReference type="PANTHER" id="PTHR43280">
    <property type="entry name" value="ARAC-FAMILY TRANSCRIPTIONAL REGULATOR"/>
    <property type="match status" value="1"/>
</dbReference>
<protein>
    <recommendedName>
        <fullName evidence="4">HTH araC/xylS-type domain-containing protein</fullName>
    </recommendedName>
</protein>
<dbReference type="Gene3D" id="2.60.120.10">
    <property type="entry name" value="Jelly Rolls"/>
    <property type="match status" value="1"/>
</dbReference>